<feature type="compositionally biased region" description="Basic and acidic residues" evidence="1">
    <location>
        <begin position="185"/>
        <end position="198"/>
    </location>
</feature>
<gene>
    <name evidence="2" type="ORF">BESB_035170</name>
</gene>
<feature type="region of interest" description="Disordered" evidence="1">
    <location>
        <begin position="158"/>
        <end position="326"/>
    </location>
</feature>
<name>A0A2A9MGM3_BESBE</name>
<evidence type="ECO:0000256" key="1">
    <source>
        <dbReference type="SAM" id="MobiDB-lite"/>
    </source>
</evidence>
<feature type="compositionally biased region" description="Basic residues" evidence="1">
    <location>
        <begin position="19"/>
        <end position="31"/>
    </location>
</feature>
<feature type="region of interest" description="Disordered" evidence="1">
    <location>
        <begin position="89"/>
        <end position="115"/>
    </location>
</feature>
<dbReference type="KEGG" id="bbes:BESB_035170"/>
<dbReference type="EMBL" id="NWUJ01000002">
    <property type="protein sequence ID" value="PFH37059.1"/>
    <property type="molecule type" value="Genomic_DNA"/>
</dbReference>
<dbReference type="VEuPathDB" id="ToxoDB:BESB_035170"/>
<feature type="region of interest" description="Disordered" evidence="1">
    <location>
        <begin position="1"/>
        <end position="57"/>
    </location>
</feature>
<evidence type="ECO:0000313" key="3">
    <source>
        <dbReference type="Proteomes" id="UP000224006"/>
    </source>
</evidence>
<comment type="caution">
    <text evidence="2">The sequence shown here is derived from an EMBL/GenBank/DDBJ whole genome shotgun (WGS) entry which is preliminary data.</text>
</comment>
<protein>
    <submittedName>
        <fullName evidence="2">Uncharacterized protein</fullName>
    </submittedName>
</protein>
<accession>A0A2A9MGM3</accession>
<dbReference type="OrthoDB" id="10642189at2759"/>
<feature type="compositionally biased region" description="Basic and acidic residues" evidence="1">
    <location>
        <begin position="284"/>
        <end position="293"/>
    </location>
</feature>
<feature type="region of interest" description="Disordered" evidence="1">
    <location>
        <begin position="133"/>
        <end position="152"/>
    </location>
</feature>
<dbReference type="Proteomes" id="UP000224006">
    <property type="component" value="Chromosome II"/>
</dbReference>
<dbReference type="AlphaFoldDB" id="A0A2A9MGM3"/>
<organism evidence="2 3">
    <name type="scientific">Besnoitia besnoiti</name>
    <name type="common">Apicomplexan protozoan</name>
    <dbReference type="NCBI Taxonomy" id="94643"/>
    <lineage>
        <taxon>Eukaryota</taxon>
        <taxon>Sar</taxon>
        <taxon>Alveolata</taxon>
        <taxon>Apicomplexa</taxon>
        <taxon>Conoidasida</taxon>
        <taxon>Coccidia</taxon>
        <taxon>Eucoccidiorida</taxon>
        <taxon>Eimeriorina</taxon>
        <taxon>Sarcocystidae</taxon>
        <taxon>Besnoitia</taxon>
    </lineage>
</organism>
<feature type="compositionally biased region" description="Basic and acidic residues" evidence="1">
    <location>
        <begin position="46"/>
        <end position="57"/>
    </location>
</feature>
<dbReference type="RefSeq" id="XP_029221068.1">
    <property type="nucleotide sequence ID" value="XM_029362103.1"/>
</dbReference>
<sequence length="357" mass="38217">MRPSREKPSVWDPGPSTRRLLRRLHPPRGTRPRLCAERRAQRRARVGGERGTDTRERCRFFQANRTTGEATAAQSPATAPGLLRLAGAQGASASRSFFRTHEGINRTPSASSRKAFFSAKSRDIEDDINWRSTASTQAARGGAGPSRASLSLADEGKRSFLGSDHGVAKMGALGSKGAETSVSKGKGDDVRRQSEGMRRAPSAFADRTATGAGAEFGLSAPGGGRRKSSSSFQLGQKGGTRGGVDADGRDDGPSPTSPQGRLVRGSWTREALLQRPEVLSAMSPEERRAELEQSRQQLAELQESLMWTTATNKRDKKKASATNRRVERQLASLESFIGMLSSIEASSGSSAAQPPPS</sequence>
<proteinExistence type="predicted"/>
<dbReference type="GeneID" id="40308498"/>
<evidence type="ECO:0000313" key="2">
    <source>
        <dbReference type="EMBL" id="PFH37059.1"/>
    </source>
</evidence>
<feature type="compositionally biased region" description="Polar residues" evidence="1">
    <location>
        <begin position="294"/>
        <end position="311"/>
    </location>
</feature>
<keyword evidence="3" id="KW-1185">Reference proteome</keyword>
<reference evidence="2 3" key="1">
    <citation type="submission" date="2017-09" db="EMBL/GenBank/DDBJ databases">
        <title>Genome sequencing of Besnoitia besnoiti strain Bb-Ger1.</title>
        <authorList>
            <person name="Schares G."/>
            <person name="Venepally P."/>
            <person name="Lorenzi H.A."/>
        </authorList>
    </citation>
    <scope>NUCLEOTIDE SEQUENCE [LARGE SCALE GENOMIC DNA]</scope>
    <source>
        <strain evidence="2 3">Bb-Ger1</strain>
    </source>
</reference>